<feature type="domain" description="Solute-binding protein family 3/N-terminal" evidence="4">
    <location>
        <begin position="29"/>
        <end position="254"/>
    </location>
</feature>
<dbReference type="SMART" id="SM00062">
    <property type="entry name" value="PBPb"/>
    <property type="match status" value="1"/>
</dbReference>
<evidence type="ECO:0000256" key="2">
    <source>
        <dbReference type="ARBA" id="ARBA00022729"/>
    </source>
</evidence>
<dbReference type="Gene3D" id="3.40.190.10">
    <property type="entry name" value="Periplasmic binding protein-like II"/>
    <property type="match status" value="2"/>
</dbReference>
<dbReference type="EMBL" id="JADINH010000102">
    <property type="protein sequence ID" value="MBO8415678.1"/>
    <property type="molecule type" value="Genomic_DNA"/>
</dbReference>
<dbReference type="Proteomes" id="UP000823631">
    <property type="component" value="Unassembled WGS sequence"/>
</dbReference>
<name>A0A9D9DAV6_9GAMM</name>
<proteinExistence type="inferred from homology"/>
<evidence type="ECO:0000259" key="5">
    <source>
        <dbReference type="SMART" id="SM00079"/>
    </source>
</evidence>
<dbReference type="PANTHER" id="PTHR35936">
    <property type="entry name" value="MEMBRANE-BOUND LYTIC MUREIN TRANSGLYCOSYLASE F"/>
    <property type="match status" value="1"/>
</dbReference>
<feature type="domain" description="Ionotropic glutamate receptor C-terminal" evidence="5">
    <location>
        <begin position="29"/>
        <end position="253"/>
    </location>
</feature>
<dbReference type="PANTHER" id="PTHR35936:SF38">
    <property type="entry name" value="GLUTAMINE-BINDING PERIPLASMIC PROTEIN"/>
    <property type="match status" value="1"/>
</dbReference>
<dbReference type="SMART" id="SM00079">
    <property type="entry name" value="PBPe"/>
    <property type="match status" value="1"/>
</dbReference>
<feature type="chain" id="PRO_5039205871" evidence="3">
    <location>
        <begin position="22"/>
        <end position="264"/>
    </location>
</feature>
<keyword evidence="2 3" id="KW-0732">Signal</keyword>
<gene>
    <name evidence="6" type="ORF">IAB19_04775</name>
</gene>
<reference evidence="6" key="1">
    <citation type="submission" date="2020-10" db="EMBL/GenBank/DDBJ databases">
        <authorList>
            <person name="Gilroy R."/>
        </authorList>
    </citation>
    <scope>NUCLEOTIDE SEQUENCE</scope>
    <source>
        <strain evidence="6">17213</strain>
    </source>
</reference>
<dbReference type="AlphaFoldDB" id="A0A9D9DAV6"/>
<dbReference type="GO" id="GO:0016020">
    <property type="term" value="C:membrane"/>
    <property type="evidence" value="ECO:0007669"/>
    <property type="project" value="InterPro"/>
</dbReference>
<comment type="caution">
    <text evidence="6">The sequence shown here is derived from an EMBL/GenBank/DDBJ whole genome shotgun (WGS) entry which is preliminary data.</text>
</comment>
<organism evidence="6 7">
    <name type="scientific">Candidatus Avisuccinivibrio stercorigallinarum</name>
    <dbReference type="NCBI Taxonomy" id="2840704"/>
    <lineage>
        <taxon>Bacteria</taxon>
        <taxon>Pseudomonadati</taxon>
        <taxon>Pseudomonadota</taxon>
        <taxon>Gammaproteobacteria</taxon>
        <taxon>Aeromonadales</taxon>
        <taxon>Succinivibrionaceae</taxon>
        <taxon>Succinivibrionaceae incertae sedis</taxon>
        <taxon>Candidatus Avisuccinivibrio</taxon>
    </lineage>
</organism>
<evidence type="ECO:0000256" key="3">
    <source>
        <dbReference type="SAM" id="SignalP"/>
    </source>
</evidence>
<dbReference type="Pfam" id="PF00497">
    <property type="entry name" value="SBP_bac_3"/>
    <property type="match status" value="1"/>
</dbReference>
<evidence type="ECO:0000259" key="4">
    <source>
        <dbReference type="SMART" id="SM00062"/>
    </source>
</evidence>
<dbReference type="InterPro" id="IPR001638">
    <property type="entry name" value="Solute-binding_3/MltF_N"/>
</dbReference>
<feature type="signal peptide" evidence="3">
    <location>
        <begin position="1"/>
        <end position="21"/>
    </location>
</feature>
<comment type="similarity">
    <text evidence="1">Belongs to the bacterial solute-binding protein 3 family.</text>
</comment>
<dbReference type="InterPro" id="IPR001320">
    <property type="entry name" value="Iontro_rcpt_C"/>
</dbReference>
<evidence type="ECO:0000256" key="1">
    <source>
        <dbReference type="ARBA" id="ARBA00010333"/>
    </source>
</evidence>
<dbReference type="GO" id="GO:0015276">
    <property type="term" value="F:ligand-gated monoatomic ion channel activity"/>
    <property type="evidence" value="ECO:0007669"/>
    <property type="project" value="InterPro"/>
</dbReference>
<sequence length="264" mass="28804">MRTAGLKAALTALLLFSAAAAAVPGGEQVYRIGTDEDYPPMSFMQDGVARGIDVEILQRAAQLEDFAYELVPLEFDAVIPKLVSGQLDAAMSSLNITPKRAAIMDFSEVYMVSTLSAVVRCSQLDRFKYGADFFGKSAAVKTGTYASEFVEHDSRRLHVSLQYYSSTEECAQAVAQGKADFLIEDYPVAAAMQQSADPPQLCLTSVHLAPISGYGFAVAKGENQELLLKFNRALHTMQQDGSLERIFRRYLKNVPVSGPEEAQP</sequence>
<evidence type="ECO:0000313" key="7">
    <source>
        <dbReference type="Proteomes" id="UP000823631"/>
    </source>
</evidence>
<evidence type="ECO:0000313" key="6">
    <source>
        <dbReference type="EMBL" id="MBO8415678.1"/>
    </source>
</evidence>
<reference evidence="6" key="2">
    <citation type="journal article" date="2021" name="PeerJ">
        <title>Extensive microbial diversity within the chicken gut microbiome revealed by metagenomics and culture.</title>
        <authorList>
            <person name="Gilroy R."/>
            <person name="Ravi A."/>
            <person name="Getino M."/>
            <person name="Pursley I."/>
            <person name="Horton D.L."/>
            <person name="Alikhan N.F."/>
            <person name="Baker D."/>
            <person name="Gharbi K."/>
            <person name="Hall N."/>
            <person name="Watson M."/>
            <person name="Adriaenssens E.M."/>
            <person name="Foster-Nyarko E."/>
            <person name="Jarju S."/>
            <person name="Secka A."/>
            <person name="Antonio M."/>
            <person name="Oren A."/>
            <person name="Chaudhuri R.R."/>
            <person name="La Ragione R."/>
            <person name="Hildebrand F."/>
            <person name="Pallen M.J."/>
        </authorList>
    </citation>
    <scope>NUCLEOTIDE SEQUENCE</scope>
    <source>
        <strain evidence="6">17213</strain>
    </source>
</reference>
<accession>A0A9D9DAV6</accession>
<protein>
    <submittedName>
        <fullName evidence="6">Amino acid ABC transporter substrate-binding protein</fullName>
    </submittedName>
</protein>
<dbReference type="SUPFAM" id="SSF53850">
    <property type="entry name" value="Periplasmic binding protein-like II"/>
    <property type="match status" value="1"/>
</dbReference>